<dbReference type="InterPro" id="IPR023753">
    <property type="entry name" value="FAD/NAD-binding_dom"/>
</dbReference>
<dbReference type="GO" id="GO:0051537">
    <property type="term" value="F:2 iron, 2 sulfur cluster binding"/>
    <property type="evidence" value="ECO:0007669"/>
    <property type="project" value="UniProtKB-KW"/>
</dbReference>
<dbReference type="RefSeq" id="WP_019689869.1">
    <property type="nucleotide sequence ID" value="NZ_AFOY02000004.1"/>
</dbReference>
<dbReference type="PANTHER" id="PTHR43557">
    <property type="entry name" value="APOPTOSIS-INDUCING FACTOR 1"/>
    <property type="match status" value="1"/>
</dbReference>
<evidence type="ECO:0000256" key="8">
    <source>
        <dbReference type="ARBA" id="ARBA00023014"/>
    </source>
</evidence>
<dbReference type="GO" id="GO:0016651">
    <property type="term" value="F:oxidoreductase activity, acting on NAD(P)H"/>
    <property type="evidence" value="ECO:0007669"/>
    <property type="project" value="TreeGrafter"/>
</dbReference>
<dbReference type="PATRIC" id="fig|1042209.11.peg.573"/>
<feature type="domain" description="Rieske" evidence="9">
    <location>
        <begin position="4"/>
        <end position="99"/>
    </location>
</feature>
<dbReference type="PRINTS" id="PR00368">
    <property type="entry name" value="FADPNR"/>
</dbReference>
<organism evidence="10 11">
    <name type="scientific">Pseudomonas fluorescens HK44</name>
    <dbReference type="NCBI Taxonomy" id="1042209"/>
    <lineage>
        <taxon>Bacteria</taxon>
        <taxon>Pseudomonadati</taxon>
        <taxon>Pseudomonadota</taxon>
        <taxon>Gammaproteobacteria</taxon>
        <taxon>Pseudomonadales</taxon>
        <taxon>Pseudomonadaceae</taxon>
        <taxon>Pseudomonas</taxon>
    </lineage>
</organism>
<keyword evidence="2" id="KW-0285">Flavoprotein</keyword>
<dbReference type="PANTHER" id="PTHR43557:SF2">
    <property type="entry name" value="RIESKE DOMAIN-CONTAINING PROTEIN-RELATED"/>
    <property type="match status" value="1"/>
</dbReference>
<keyword evidence="3" id="KW-0001">2Fe-2S</keyword>
<gene>
    <name evidence="10" type="ORF">HK44_020250</name>
</gene>
<proteinExistence type="predicted"/>
<name>A0A010S589_PSEFL</name>
<dbReference type="Gene3D" id="3.30.390.30">
    <property type="match status" value="1"/>
</dbReference>
<dbReference type="HOGENOM" id="CLU_003291_4_2_6"/>
<evidence type="ECO:0000256" key="1">
    <source>
        <dbReference type="ARBA" id="ARBA00001974"/>
    </source>
</evidence>
<dbReference type="AlphaFoldDB" id="A0A010S589"/>
<dbReference type="eggNOG" id="COG2146">
    <property type="taxonomic scope" value="Bacteria"/>
</dbReference>
<keyword evidence="4" id="KW-0479">Metal-binding</keyword>
<protein>
    <submittedName>
        <fullName evidence="10">FAD-dependent pyridine nucleotide-disulfide oxidoreductase</fullName>
    </submittedName>
</protein>
<evidence type="ECO:0000256" key="5">
    <source>
        <dbReference type="ARBA" id="ARBA00022827"/>
    </source>
</evidence>
<dbReference type="eggNOG" id="COG1251">
    <property type="taxonomic scope" value="Bacteria"/>
</dbReference>
<dbReference type="PROSITE" id="PS51296">
    <property type="entry name" value="RIESKE"/>
    <property type="match status" value="1"/>
</dbReference>
<dbReference type="Pfam" id="PF07992">
    <property type="entry name" value="Pyr_redox_2"/>
    <property type="match status" value="1"/>
</dbReference>
<dbReference type="OrthoDB" id="9800167at2"/>
<evidence type="ECO:0000256" key="6">
    <source>
        <dbReference type="ARBA" id="ARBA00023002"/>
    </source>
</evidence>
<evidence type="ECO:0000313" key="10">
    <source>
        <dbReference type="EMBL" id="EXF95749.1"/>
    </source>
</evidence>
<dbReference type="InterPro" id="IPR016156">
    <property type="entry name" value="FAD/NAD-linked_Rdtase_dimer_sf"/>
</dbReference>
<dbReference type="InterPro" id="IPR036188">
    <property type="entry name" value="FAD/NAD-bd_sf"/>
</dbReference>
<accession>A0A010S589</accession>
<dbReference type="Gene3D" id="3.50.50.60">
    <property type="entry name" value="FAD/NAD(P)-binding domain"/>
    <property type="match status" value="2"/>
</dbReference>
<evidence type="ECO:0000256" key="2">
    <source>
        <dbReference type="ARBA" id="ARBA00022630"/>
    </source>
</evidence>
<keyword evidence="8" id="KW-0411">Iron-sulfur</keyword>
<dbReference type="GO" id="GO:0005737">
    <property type="term" value="C:cytoplasm"/>
    <property type="evidence" value="ECO:0007669"/>
    <property type="project" value="TreeGrafter"/>
</dbReference>
<dbReference type="InterPro" id="IPR028202">
    <property type="entry name" value="Reductase_C"/>
</dbReference>
<evidence type="ECO:0000256" key="4">
    <source>
        <dbReference type="ARBA" id="ARBA00022723"/>
    </source>
</evidence>
<keyword evidence="6" id="KW-0560">Oxidoreductase</keyword>
<keyword evidence="5" id="KW-0274">FAD</keyword>
<evidence type="ECO:0000313" key="11">
    <source>
        <dbReference type="Proteomes" id="UP000022611"/>
    </source>
</evidence>
<dbReference type="Proteomes" id="UP000022611">
    <property type="component" value="Unassembled WGS sequence"/>
</dbReference>
<dbReference type="Pfam" id="PF00355">
    <property type="entry name" value="Rieske"/>
    <property type="match status" value="1"/>
</dbReference>
<reference evidence="10 11" key="1">
    <citation type="journal article" date="2011" name="J. Bacteriol.">
        <title>Draft genome sequence of the polycyclic aromatic hydrocarbon-degrading, genetically engineered bioluminescent bioreporter Pseudomonas fluorescens HK44.</title>
        <authorList>
            <person name="Chauhan A."/>
            <person name="Layton A.C."/>
            <person name="Williams D.E."/>
            <person name="Smartt A.E."/>
            <person name="Ripp S."/>
            <person name="Karpinets T.V."/>
            <person name="Brown S.D."/>
            <person name="Sayler G.S."/>
        </authorList>
    </citation>
    <scope>NUCLEOTIDE SEQUENCE [LARGE SCALE GENOMIC DNA]</scope>
    <source>
        <strain evidence="10 11">HK44</strain>
    </source>
</reference>
<sequence length="513" mass="56215">MSLHNVARFIDLREDRGTRVEIGSLKIVLLRAGERVYAYQGECPHAQAPLDEGVVCNGRLICPWHKAMFTVEDGQVCEPPALSGLTRYPVQVVDGDVHVDDQPLTPIVAARAPDSRCFVIVGAGAAGTAATAALREHGFVGRLVLIDRETDPGYDRTVLSKYVLAGEMSAEETPPLLDERFYNEQRIERVQGEVIRLDVAAKRVSLGDGRTFDYDAALLASGGEPRPLSVDGAHLHNILALRSRADAERILHIAKPGARVVIIGASFIGLESASALRRHGLEVSVVAHHETPFSTLFGERIGMAILSLHEDNGVVFHANTQPKAFEGQDNVEAVLLENGQRLPADLVLIGIGVNPVTDLLEGIELDDDGGLPVNEGMRAAPGLWAAGDIASFALQGVPTRIEHWRLAQQQARIAAQNMLGAETRYVDVPFFWTYHFDKTFEMLGHADQWDRIVFEGNPEQYAFIALLCKGEQVEAVVACEYSRQMALLAERMKQPLLREEALQIIRRIAAQEG</sequence>
<dbReference type="SUPFAM" id="SSF55424">
    <property type="entry name" value="FAD/NAD-linked reductases, dimerisation (C-terminal) domain"/>
    <property type="match status" value="1"/>
</dbReference>
<dbReference type="Pfam" id="PF14759">
    <property type="entry name" value="Reductase_C"/>
    <property type="match status" value="1"/>
</dbReference>
<comment type="caution">
    <text evidence="10">The sequence shown here is derived from an EMBL/GenBank/DDBJ whole genome shotgun (WGS) entry which is preliminary data.</text>
</comment>
<evidence type="ECO:0000256" key="7">
    <source>
        <dbReference type="ARBA" id="ARBA00023004"/>
    </source>
</evidence>
<dbReference type="GO" id="GO:0046872">
    <property type="term" value="F:metal ion binding"/>
    <property type="evidence" value="ECO:0007669"/>
    <property type="project" value="UniProtKB-KW"/>
</dbReference>
<dbReference type="InterPro" id="IPR017941">
    <property type="entry name" value="Rieske_2Fe-2S"/>
</dbReference>
<keyword evidence="7" id="KW-0408">Iron</keyword>
<evidence type="ECO:0000256" key="3">
    <source>
        <dbReference type="ARBA" id="ARBA00022714"/>
    </source>
</evidence>
<dbReference type="InterPro" id="IPR036922">
    <property type="entry name" value="Rieske_2Fe-2S_sf"/>
</dbReference>
<dbReference type="InterPro" id="IPR050446">
    <property type="entry name" value="FAD-oxidoreductase/Apoptosis"/>
</dbReference>
<dbReference type="SUPFAM" id="SSF51905">
    <property type="entry name" value="FAD/NAD(P)-binding domain"/>
    <property type="match status" value="1"/>
</dbReference>
<evidence type="ECO:0000259" key="9">
    <source>
        <dbReference type="PROSITE" id="PS51296"/>
    </source>
</evidence>
<dbReference type="EMBL" id="AFOY02000004">
    <property type="protein sequence ID" value="EXF95749.1"/>
    <property type="molecule type" value="Genomic_DNA"/>
</dbReference>
<comment type="cofactor">
    <cofactor evidence="1">
        <name>FAD</name>
        <dbReference type="ChEBI" id="CHEBI:57692"/>
    </cofactor>
</comment>
<dbReference type="Gene3D" id="2.102.10.10">
    <property type="entry name" value="Rieske [2Fe-2S] iron-sulphur domain"/>
    <property type="match status" value="1"/>
</dbReference>
<dbReference type="PRINTS" id="PR00411">
    <property type="entry name" value="PNDRDTASEI"/>
</dbReference>
<dbReference type="SUPFAM" id="SSF50022">
    <property type="entry name" value="ISP domain"/>
    <property type="match status" value="1"/>
</dbReference>